<gene>
    <name evidence="7" type="ORF">E9232_001978</name>
</gene>
<dbReference type="InterPro" id="IPR050611">
    <property type="entry name" value="ABCF"/>
</dbReference>
<dbReference type="Gene3D" id="3.40.50.300">
    <property type="entry name" value="P-loop containing nucleotide triphosphate hydrolases"/>
    <property type="match status" value="2"/>
</dbReference>
<keyword evidence="1" id="KW-0677">Repeat</keyword>
<organism evidence="7 8">
    <name type="scientific">Inquilinus ginsengisoli</name>
    <dbReference type="NCBI Taxonomy" id="363840"/>
    <lineage>
        <taxon>Bacteria</taxon>
        <taxon>Pseudomonadati</taxon>
        <taxon>Pseudomonadota</taxon>
        <taxon>Alphaproteobacteria</taxon>
        <taxon>Rhodospirillales</taxon>
        <taxon>Rhodospirillaceae</taxon>
        <taxon>Inquilinus</taxon>
    </lineage>
</organism>
<keyword evidence="4" id="KW-0175">Coiled coil</keyword>
<feature type="domain" description="ABC transporter" evidence="6">
    <location>
        <begin position="4"/>
        <end position="235"/>
    </location>
</feature>
<evidence type="ECO:0000313" key="8">
    <source>
        <dbReference type="Proteomes" id="UP001262410"/>
    </source>
</evidence>
<dbReference type="InterPro" id="IPR003593">
    <property type="entry name" value="AAA+_ATPase"/>
</dbReference>
<evidence type="ECO:0000256" key="4">
    <source>
        <dbReference type="SAM" id="Coils"/>
    </source>
</evidence>
<dbReference type="EMBL" id="JAVDPW010000003">
    <property type="protein sequence ID" value="MDR6289463.1"/>
    <property type="molecule type" value="Genomic_DNA"/>
</dbReference>
<comment type="caution">
    <text evidence="7">The sequence shown here is derived from an EMBL/GenBank/DDBJ whole genome shotgun (WGS) entry which is preliminary data.</text>
</comment>
<reference evidence="7 8" key="1">
    <citation type="submission" date="2023-07" db="EMBL/GenBank/DDBJ databases">
        <title>Sorghum-associated microbial communities from plants grown in Nebraska, USA.</title>
        <authorList>
            <person name="Schachtman D."/>
        </authorList>
    </citation>
    <scope>NUCLEOTIDE SEQUENCE [LARGE SCALE GENOMIC DNA]</scope>
    <source>
        <strain evidence="7 8">584</strain>
    </source>
</reference>
<evidence type="ECO:0000256" key="5">
    <source>
        <dbReference type="SAM" id="MobiDB-lite"/>
    </source>
</evidence>
<sequence length="531" mass="56091">MPLLAAESLSHHTPDHRPLFEDLTLAFGAERSGLVGRNGAGKSTLLRLLLGEIAPQGGRIRRQGGVGHLPQSVRVAPDMTAADALGIAPALARLDRLLAGQGTEDDLAAADWTVEERAALALPRLGLPAGLDLRRPLGTLSGGEATRLALAGLLVDPPEMLVLDEPTNNLDAAGRDAICALLDSWRGGAIVVSHDREVLRRMDRIVELSGLGVRVYGGNWDAYRAQREAEAEAARQGLAHAEQETARLAREAQAGLERKARSDSRGRKSRADAGQPKIMLDFAKEKAGQSQGRVSGMRERRQEMAEAALAEARAAVERVASLSVAVAPTGLASGTMVLAFEHVRWTPSGVERPVLDNLSFTLTGPERVAVTGPNGAGKSTLLRLAAGELAPDAGRVRRFDGGIAMLDQRAGGLRPDRTILENFRALHPAATDNACRTVLARFLFRADAALRPVAGLSGGETLRAALACVLGGPTPPRLLILDEPTNHLDLDSIAAIEQAVAGYDGALLVASHDPDFLDAIGIGRRLALPGR</sequence>
<protein>
    <submittedName>
        <fullName evidence="7">ATPase subunit of ABC transporter with duplicated ATPase domains</fullName>
    </submittedName>
</protein>
<dbReference type="InterPro" id="IPR003439">
    <property type="entry name" value="ABC_transporter-like_ATP-bd"/>
</dbReference>
<dbReference type="PROSITE" id="PS50893">
    <property type="entry name" value="ABC_TRANSPORTER_2"/>
    <property type="match status" value="2"/>
</dbReference>
<dbReference type="Proteomes" id="UP001262410">
    <property type="component" value="Unassembled WGS sequence"/>
</dbReference>
<dbReference type="PANTHER" id="PTHR19211:SF6">
    <property type="entry name" value="BLL7188 PROTEIN"/>
    <property type="match status" value="1"/>
</dbReference>
<evidence type="ECO:0000256" key="2">
    <source>
        <dbReference type="ARBA" id="ARBA00022741"/>
    </source>
</evidence>
<accession>A0ABU1JM87</accession>
<dbReference type="SUPFAM" id="SSF52540">
    <property type="entry name" value="P-loop containing nucleoside triphosphate hydrolases"/>
    <property type="match status" value="2"/>
</dbReference>
<feature type="coiled-coil region" evidence="4">
    <location>
        <begin position="224"/>
        <end position="251"/>
    </location>
</feature>
<feature type="region of interest" description="Disordered" evidence="5">
    <location>
        <begin position="252"/>
        <end position="278"/>
    </location>
</feature>
<dbReference type="InterPro" id="IPR017871">
    <property type="entry name" value="ABC_transporter-like_CS"/>
</dbReference>
<evidence type="ECO:0000313" key="7">
    <source>
        <dbReference type="EMBL" id="MDR6289463.1"/>
    </source>
</evidence>
<dbReference type="CDD" id="cd03221">
    <property type="entry name" value="ABCF_EF-3"/>
    <property type="match status" value="2"/>
</dbReference>
<keyword evidence="2" id="KW-0547">Nucleotide-binding</keyword>
<dbReference type="InterPro" id="IPR027417">
    <property type="entry name" value="P-loop_NTPase"/>
</dbReference>
<dbReference type="Pfam" id="PF00005">
    <property type="entry name" value="ABC_tran"/>
    <property type="match status" value="2"/>
</dbReference>
<dbReference type="PANTHER" id="PTHR19211">
    <property type="entry name" value="ATP-BINDING TRANSPORT PROTEIN-RELATED"/>
    <property type="match status" value="1"/>
</dbReference>
<dbReference type="RefSeq" id="WP_309793753.1">
    <property type="nucleotide sequence ID" value="NZ_JAVDPW010000003.1"/>
</dbReference>
<keyword evidence="3" id="KW-0067">ATP-binding</keyword>
<dbReference type="PROSITE" id="PS00211">
    <property type="entry name" value="ABC_TRANSPORTER_1"/>
    <property type="match status" value="1"/>
</dbReference>
<dbReference type="SMART" id="SM00382">
    <property type="entry name" value="AAA"/>
    <property type="match status" value="2"/>
</dbReference>
<evidence type="ECO:0000256" key="1">
    <source>
        <dbReference type="ARBA" id="ARBA00022737"/>
    </source>
</evidence>
<keyword evidence="8" id="KW-1185">Reference proteome</keyword>
<evidence type="ECO:0000259" key="6">
    <source>
        <dbReference type="PROSITE" id="PS50893"/>
    </source>
</evidence>
<evidence type="ECO:0000256" key="3">
    <source>
        <dbReference type="ARBA" id="ARBA00022840"/>
    </source>
</evidence>
<proteinExistence type="predicted"/>
<feature type="compositionally biased region" description="Basic and acidic residues" evidence="5">
    <location>
        <begin position="252"/>
        <end position="271"/>
    </location>
</feature>
<feature type="domain" description="ABC transporter" evidence="6">
    <location>
        <begin position="338"/>
        <end position="529"/>
    </location>
</feature>
<name>A0ABU1JM87_9PROT</name>